<proteinExistence type="predicted"/>
<accession>A0A6D1Q2N3</accession>
<dbReference type="AlphaFoldDB" id="A0A6D1Q2N3"/>
<evidence type="ECO:0000313" key="1">
    <source>
        <dbReference type="EMBL" id="RJQ99616.1"/>
    </source>
</evidence>
<name>A0A6D1Q2N3_SALET</name>
<protein>
    <submittedName>
        <fullName evidence="1">Anaerobic sulfite reductase subunit A</fullName>
    </submittedName>
</protein>
<feature type="non-terminal residue" evidence="1">
    <location>
        <position position="53"/>
    </location>
</feature>
<comment type="caution">
    <text evidence="1">The sequence shown here is derived from an EMBL/GenBank/DDBJ whole genome shotgun (WGS) entry which is preliminary data.</text>
</comment>
<evidence type="ECO:0000313" key="2">
    <source>
        <dbReference type="Proteomes" id="UP000283354"/>
    </source>
</evidence>
<sequence length="53" mass="6271">MAIKITPDEFSLLIQRLNKKWRVFAPSAEFRGGRFSDTDNIIYQRISGWRDLI</sequence>
<organism evidence="1 2">
    <name type="scientific">Salmonella enterica subsp. enterica serovar Schwarzengrund</name>
    <dbReference type="NCBI Taxonomy" id="340190"/>
    <lineage>
        <taxon>Bacteria</taxon>
        <taxon>Pseudomonadati</taxon>
        <taxon>Pseudomonadota</taxon>
        <taxon>Gammaproteobacteria</taxon>
        <taxon>Enterobacterales</taxon>
        <taxon>Enterobacteriaceae</taxon>
        <taxon>Salmonella</taxon>
    </lineage>
</organism>
<reference evidence="1 2" key="1">
    <citation type="submission" date="2018-09" db="EMBL/GenBank/DDBJ databases">
        <title>Evaluation of genetic relatedness and plasmid mediated virulence of Salmonella Schwarzengrund strains isolated from food and clinical sources.</title>
        <authorList>
            <person name="Khajanchi B."/>
            <person name="Yoskowitz N."/>
            <person name="Han J."/>
            <person name="Grim C."/>
            <person name="Zhao S."/>
            <person name="Wang S."/>
            <person name="Patel A."/>
            <person name="Foley S."/>
        </authorList>
    </citation>
    <scope>NUCLEOTIDE SEQUENCE [LARGE SCALE GENOMIC DNA]</scope>
    <source>
        <strain evidence="1 2">MDH-25</strain>
    </source>
</reference>
<gene>
    <name evidence="1" type="ORF">D6A15_23040</name>
</gene>
<dbReference type="Proteomes" id="UP000283354">
    <property type="component" value="Unassembled WGS sequence"/>
</dbReference>
<dbReference type="EMBL" id="QZFO01000177">
    <property type="protein sequence ID" value="RJQ99616.1"/>
    <property type="molecule type" value="Genomic_DNA"/>
</dbReference>